<comment type="caution">
    <text evidence="1">The sequence shown here is derived from an EMBL/GenBank/DDBJ whole genome shotgun (WGS) entry which is preliminary data.</text>
</comment>
<dbReference type="Proteomes" id="UP001241758">
    <property type="component" value="Unassembled WGS sequence"/>
</dbReference>
<sequence>MGDVEEPEIVSDLVDLSGLGPRAAEAMPDIFLVAALRRILREAGDLTAQYSAFDNHVAGFDDHKEQRAEPA</sequence>
<name>A0ABT6WWA0_9ACTN</name>
<evidence type="ECO:0000313" key="1">
    <source>
        <dbReference type="EMBL" id="MDI6104011.1"/>
    </source>
</evidence>
<dbReference type="RefSeq" id="WP_282765266.1">
    <property type="nucleotide sequence ID" value="NZ_JASCTH010000029.1"/>
</dbReference>
<evidence type="ECO:0000313" key="2">
    <source>
        <dbReference type="Proteomes" id="UP001241758"/>
    </source>
</evidence>
<proteinExistence type="predicted"/>
<organism evidence="1 2">
    <name type="scientific">Actinoplanes sandaracinus</name>
    <dbReference type="NCBI Taxonomy" id="3045177"/>
    <lineage>
        <taxon>Bacteria</taxon>
        <taxon>Bacillati</taxon>
        <taxon>Actinomycetota</taxon>
        <taxon>Actinomycetes</taxon>
        <taxon>Micromonosporales</taxon>
        <taxon>Micromonosporaceae</taxon>
        <taxon>Actinoplanes</taxon>
    </lineage>
</organism>
<reference evidence="1 2" key="1">
    <citation type="submission" date="2023-05" db="EMBL/GenBank/DDBJ databases">
        <title>Actinoplanes sp. NEAU-A12 genome sequencing.</title>
        <authorList>
            <person name="Wang Z.-S."/>
        </authorList>
    </citation>
    <scope>NUCLEOTIDE SEQUENCE [LARGE SCALE GENOMIC DNA]</scope>
    <source>
        <strain evidence="1 2">NEAU-A12</strain>
    </source>
</reference>
<keyword evidence="2" id="KW-1185">Reference proteome</keyword>
<evidence type="ECO:0008006" key="3">
    <source>
        <dbReference type="Google" id="ProtNLM"/>
    </source>
</evidence>
<protein>
    <recommendedName>
        <fullName evidence="3">FXSXX-COOH protein</fullName>
    </recommendedName>
</protein>
<gene>
    <name evidence="1" type="ORF">QLQ12_36020</name>
</gene>
<accession>A0ABT6WWA0</accession>
<dbReference type="EMBL" id="JASCTH010000029">
    <property type="protein sequence ID" value="MDI6104011.1"/>
    <property type="molecule type" value="Genomic_DNA"/>
</dbReference>